<gene>
    <name evidence="1" type="ORF">D3Z39_06450</name>
</gene>
<dbReference type="EMBL" id="QXWZ01000008">
    <property type="protein sequence ID" value="NBI78509.1"/>
    <property type="molecule type" value="Genomic_DNA"/>
</dbReference>
<evidence type="ECO:0008006" key="3">
    <source>
        <dbReference type="Google" id="ProtNLM"/>
    </source>
</evidence>
<comment type="caution">
    <text evidence="1">The sequence shown here is derived from an EMBL/GenBank/DDBJ whole genome shotgun (WGS) entry which is preliminary data.</text>
</comment>
<dbReference type="Proteomes" id="UP000446348">
    <property type="component" value="Unassembled WGS sequence"/>
</dbReference>
<evidence type="ECO:0000313" key="1">
    <source>
        <dbReference type="EMBL" id="NBI78509.1"/>
    </source>
</evidence>
<evidence type="ECO:0000313" key="2">
    <source>
        <dbReference type="Proteomes" id="UP000446348"/>
    </source>
</evidence>
<name>A0A845RG36_9FIRM</name>
<proteinExistence type="predicted"/>
<reference evidence="1 2" key="1">
    <citation type="submission" date="2018-08" db="EMBL/GenBank/DDBJ databases">
        <title>Murine metabolic-syndrome-specific gut microbial biobank.</title>
        <authorList>
            <person name="Liu C."/>
        </authorList>
    </citation>
    <scope>NUCLEOTIDE SEQUENCE [LARGE SCALE GENOMIC DNA]</scope>
    <source>
        <strain evidence="1 2">X69</strain>
    </source>
</reference>
<dbReference type="RefSeq" id="WP_160209359.1">
    <property type="nucleotide sequence ID" value="NZ_QXWZ01000008.1"/>
</dbReference>
<dbReference type="AlphaFoldDB" id="A0A845RG36"/>
<organism evidence="1 2">
    <name type="scientific">Anaerotruncus colihominis</name>
    <dbReference type="NCBI Taxonomy" id="169435"/>
    <lineage>
        <taxon>Bacteria</taxon>
        <taxon>Bacillati</taxon>
        <taxon>Bacillota</taxon>
        <taxon>Clostridia</taxon>
        <taxon>Eubacteriales</taxon>
        <taxon>Oscillospiraceae</taxon>
        <taxon>Anaerotruncus</taxon>
    </lineage>
</organism>
<dbReference type="OrthoDB" id="2578816at2"/>
<accession>A0A845RG36</accession>
<sequence length="240" mass="27882">MGLKEPIFGKQIKQAHAAQYRNSTQGWLPVLDVQNGVVITKDDRYVKILEIMPVNFYLKSAIEQQNIIFYFSSYLKIAPDNLQIKIVTQKADIDGYVARMKGFLDNEVSENCRRMIEDNIQEVAYLAANEAVTRRFFLVFQYESRMKARSDTLQGIVERLREEEQTARRYLDLCGLEVVSVKYADNFQLELLYSFINKKTSRRTRLPLGVYNMISRMHGIEEQELDALEKGGETQDEAQE</sequence>
<protein>
    <recommendedName>
        <fullName evidence="3">Type IV secretory pathway, VirB4 components</fullName>
    </recommendedName>
</protein>